<evidence type="ECO:0000313" key="2">
    <source>
        <dbReference type="EMBL" id="BAD02114.1"/>
    </source>
</evidence>
<dbReference type="AlphaFoldDB" id="Q6YRU7"/>
<evidence type="ECO:0000313" key="3">
    <source>
        <dbReference type="Proteomes" id="UP000001425"/>
    </source>
</evidence>
<keyword evidence="3" id="KW-1185">Reference proteome</keyword>
<dbReference type="InParanoid" id="Q6YRU7"/>
<gene>
    <name evidence="2" type="ordered locus">slr6057</name>
</gene>
<accession>Q6YRU7</accession>
<reference evidence="2 3" key="1">
    <citation type="journal article" date="2003" name="DNA Res.">
        <title>Structural analysis of four large plasmids harboring in a unicellular cyanobacterium, Synechocystis sp. PCC 6803.</title>
        <authorList>
            <person name="Kaneko T."/>
            <person name="Nakamura Y."/>
            <person name="Sasamoto S."/>
            <person name="Watanabe A."/>
            <person name="Kohara M."/>
            <person name="Matsumoto M."/>
            <person name="Shimpo S."/>
            <person name="Yamada M."/>
            <person name="Tabata S."/>
        </authorList>
    </citation>
    <scope>NUCLEOTIDE SEQUENCE [LARGE SCALE GENOMIC DNA]</scope>
    <source>
        <strain evidence="3">ATCC 27184 / PCC 6803 / Kazusa</strain>
    </source>
</reference>
<keyword evidence="2" id="KW-0614">Plasmid</keyword>
<dbReference type="KEGG" id="syn:slr6057"/>
<evidence type="ECO:0000259" key="1">
    <source>
        <dbReference type="Pfam" id="PF06114"/>
    </source>
</evidence>
<geneLocation type="plasmid" evidence="2 3">
    <name>pSYSX</name>
</geneLocation>
<organism evidence="2 3">
    <name type="scientific">Synechocystis sp. (strain ATCC 27184 / PCC 6803 / Kazusa)</name>
    <dbReference type="NCBI Taxonomy" id="1111708"/>
    <lineage>
        <taxon>Bacteria</taxon>
        <taxon>Bacillati</taxon>
        <taxon>Cyanobacteriota</taxon>
        <taxon>Cyanophyceae</taxon>
        <taxon>Synechococcales</taxon>
        <taxon>Merismopediaceae</taxon>
        <taxon>Synechocystis</taxon>
    </lineage>
</organism>
<protein>
    <submittedName>
        <fullName evidence="2">Slr6057 protein</fullName>
    </submittedName>
</protein>
<dbReference type="EMBL" id="AP006585">
    <property type="protein sequence ID" value="BAD02114.1"/>
    <property type="molecule type" value="Genomic_DNA"/>
</dbReference>
<feature type="domain" description="IrrE N-terminal-like" evidence="1">
    <location>
        <begin position="84"/>
        <end position="178"/>
    </location>
</feature>
<name>Q6YRU7_SYNY3</name>
<dbReference type="EnsemblBacteria" id="BAD02114">
    <property type="protein sequence ID" value="BAD02114"/>
    <property type="gene ID" value="BAD02114"/>
</dbReference>
<dbReference type="Pfam" id="PF06114">
    <property type="entry name" value="Peptidase_M78"/>
    <property type="match status" value="1"/>
</dbReference>
<sequence length="195" mass="22076">MARRKQPKYRYGFKSEANGYAREFREELGLKPIDPLCPWSLADYLAIPVEPLSAYKDMIPKSVEYYRNGKADGFSAITIIDGYKRLIIHNDAHHPRRQAANIAHELSHGILGHMPQPVLDENGCRHFNQQEEDEAEWLGPALLISEEAALHIVKTGMDINDAVRHYGVSKNIVQMRINVTGAKNRVARMSDTNPS</sequence>
<dbReference type="Proteomes" id="UP000001425">
    <property type="component" value="Plasmid pSYSX"/>
</dbReference>
<dbReference type="InterPro" id="IPR010359">
    <property type="entry name" value="IrrE_HExxH"/>
</dbReference>
<dbReference type="Gene3D" id="1.10.10.2910">
    <property type="match status" value="1"/>
</dbReference>
<proteinExistence type="predicted"/>